<dbReference type="Proteomes" id="UP001159364">
    <property type="component" value="Linkage Group LG01"/>
</dbReference>
<dbReference type="FunFam" id="1.25.10.10:FF:000952">
    <property type="entry name" value="U-box domain-containing protein 4"/>
    <property type="match status" value="1"/>
</dbReference>
<comment type="caution">
    <text evidence="4">The sequence shown here is derived from an EMBL/GenBank/DDBJ whole genome shotgun (WGS) entry which is preliminary data.</text>
</comment>
<feature type="repeat" description="ARM" evidence="2">
    <location>
        <begin position="173"/>
        <end position="203"/>
    </location>
</feature>
<reference evidence="4 5" key="1">
    <citation type="submission" date="2021-09" db="EMBL/GenBank/DDBJ databases">
        <title>Genomic insights and catalytic innovation underlie evolution of tropane alkaloids biosynthesis.</title>
        <authorList>
            <person name="Wang Y.-J."/>
            <person name="Tian T."/>
            <person name="Huang J.-P."/>
            <person name="Huang S.-X."/>
        </authorList>
    </citation>
    <scope>NUCLEOTIDE SEQUENCE [LARGE SCALE GENOMIC DNA]</scope>
    <source>
        <strain evidence="4">KIB-2018</strain>
        <tissue evidence="4">Leaf</tissue>
    </source>
</reference>
<gene>
    <name evidence="4" type="ORF">K2173_019990</name>
</gene>
<dbReference type="PANTHER" id="PTHR46700">
    <property type="entry name" value="ARM REPEAT SUPERFAMILY PROTEIN"/>
    <property type="match status" value="1"/>
</dbReference>
<dbReference type="EMBL" id="JAIWQS010000001">
    <property type="protein sequence ID" value="KAJ8774986.1"/>
    <property type="molecule type" value="Genomic_DNA"/>
</dbReference>
<accession>A0AAV8U6P9</accession>
<dbReference type="Pfam" id="PF00514">
    <property type="entry name" value="Arm"/>
    <property type="match status" value="1"/>
</dbReference>
<dbReference type="AlphaFoldDB" id="A0AAV8U6P9"/>
<organism evidence="4 5">
    <name type="scientific">Erythroxylum novogranatense</name>
    <dbReference type="NCBI Taxonomy" id="1862640"/>
    <lineage>
        <taxon>Eukaryota</taxon>
        <taxon>Viridiplantae</taxon>
        <taxon>Streptophyta</taxon>
        <taxon>Embryophyta</taxon>
        <taxon>Tracheophyta</taxon>
        <taxon>Spermatophyta</taxon>
        <taxon>Magnoliopsida</taxon>
        <taxon>eudicotyledons</taxon>
        <taxon>Gunneridae</taxon>
        <taxon>Pentapetalae</taxon>
        <taxon>rosids</taxon>
        <taxon>fabids</taxon>
        <taxon>Malpighiales</taxon>
        <taxon>Erythroxylaceae</taxon>
        <taxon>Erythroxylum</taxon>
    </lineage>
</organism>
<feature type="domain" description="U-box" evidence="3">
    <location>
        <begin position="143"/>
        <end position="298"/>
    </location>
</feature>
<evidence type="ECO:0000256" key="1">
    <source>
        <dbReference type="ARBA" id="ARBA00022737"/>
    </source>
</evidence>
<evidence type="ECO:0000313" key="5">
    <source>
        <dbReference type="Proteomes" id="UP001159364"/>
    </source>
</evidence>
<evidence type="ECO:0000256" key="2">
    <source>
        <dbReference type="PROSITE-ProRule" id="PRU00259"/>
    </source>
</evidence>
<name>A0AAV8U6P9_9ROSI</name>
<dbReference type="InterPro" id="IPR016024">
    <property type="entry name" value="ARM-type_fold"/>
</dbReference>
<dbReference type="SUPFAM" id="SSF48371">
    <property type="entry name" value="ARM repeat"/>
    <property type="match status" value="1"/>
</dbReference>
<sequence length="338" mass="37405">MEEYVVQNIFHGGREERIQAATELAKLSSKQRRKVAEMGVITPLISMTQSQDFEAIEAAIFALLSLAFGSERNKIQIVKAGIVPVLLELLHCQIESLLELTVATFLTISSCGPNKLTIMSSGVIPVLLEILSDNYPDMNNRSSTSLQAKLDTLATLHNLATCHQIVPCLVSSGMVYKLFQLIQRYEKSSELVEKATSLLENITYMSKNALLQAVGTGDTIRILVEMIEDGSPQGKEHALGILLQTCQTCRDKYRELILREGVMPGLLQLSVDGTRRAKDMAQELLLLLRDCSGCSMSAKKSKHDLFQQIMQEIDAEGEKALDATTPTLLEDFMAKLRT</sequence>
<dbReference type="PANTHER" id="PTHR46700:SF1">
    <property type="entry name" value="ARM REPEAT SUPERFAMILY PROTEIN"/>
    <property type="match status" value="1"/>
</dbReference>
<dbReference type="PROSITE" id="PS50176">
    <property type="entry name" value="ARM_REPEAT"/>
    <property type="match status" value="1"/>
</dbReference>
<protein>
    <recommendedName>
        <fullName evidence="3">U-box domain-containing protein</fullName>
    </recommendedName>
</protein>
<dbReference type="Pfam" id="PF25598">
    <property type="entry name" value="ARM_PUB"/>
    <property type="match status" value="1"/>
</dbReference>
<dbReference type="Gene3D" id="1.25.10.10">
    <property type="entry name" value="Leucine-rich Repeat Variant"/>
    <property type="match status" value="1"/>
</dbReference>
<keyword evidence="1" id="KW-0677">Repeat</keyword>
<evidence type="ECO:0000259" key="3">
    <source>
        <dbReference type="Pfam" id="PF25598"/>
    </source>
</evidence>
<dbReference type="InterPro" id="IPR000225">
    <property type="entry name" value="Armadillo"/>
</dbReference>
<dbReference type="InterPro" id="IPR011989">
    <property type="entry name" value="ARM-like"/>
</dbReference>
<dbReference type="InterPro" id="IPR058678">
    <property type="entry name" value="ARM_PUB"/>
</dbReference>
<keyword evidence="5" id="KW-1185">Reference proteome</keyword>
<dbReference type="SMART" id="SM00185">
    <property type="entry name" value="ARM"/>
    <property type="match status" value="5"/>
</dbReference>
<evidence type="ECO:0000313" key="4">
    <source>
        <dbReference type="EMBL" id="KAJ8774986.1"/>
    </source>
</evidence>
<proteinExistence type="predicted"/>